<reference evidence="5" key="1">
    <citation type="submission" date="2010-02" db="EMBL/GenBank/DDBJ databases">
        <title>Complete sequence of Desulfurivibrio alkaliphilus AHT2.</title>
        <authorList>
            <consortium name="US DOE Joint Genome Institute"/>
            <person name="Pitluck S."/>
            <person name="Chertkov O."/>
            <person name="Detter J.C."/>
            <person name="Han C."/>
            <person name="Tapia R."/>
            <person name="Larimer F."/>
            <person name="Land M."/>
            <person name="Hauser L."/>
            <person name="Kyrpides N."/>
            <person name="Mikhailova N."/>
            <person name="Sorokin D.Y."/>
            <person name="Muyzer G."/>
            <person name="Woyke T."/>
        </authorList>
    </citation>
    <scope>NUCLEOTIDE SEQUENCE [LARGE SCALE GENOMIC DNA]</scope>
    <source>
        <strain evidence="5">DSM 19089 / UNIQEM U267 / AHT2</strain>
    </source>
</reference>
<dbReference type="InterPro" id="IPR050469">
    <property type="entry name" value="Diguanylate_Cyclase"/>
</dbReference>
<dbReference type="Proteomes" id="UP000001508">
    <property type="component" value="Chromosome"/>
</dbReference>
<dbReference type="GO" id="GO:0043709">
    <property type="term" value="P:cell adhesion involved in single-species biofilm formation"/>
    <property type="evidence" value="ECO:0007669"/>
    <property type="project" value="TreeGrafter"/>
</dbReference>
<dbReference type="InterPro" id="IPR043128">
    <property type="entry name" value="Rev_trsase/Diguanyl_cyclase"/>
</dbReference>
<dbReference type="AlphaFoldDB" id="D6Z4K3"/>
<dbReference type="PANTHER" id="PTHR45138">
    <property type="entry name" value="REGULATORY COMPONENTS OF SENSORY TRANSDUCTION SYSTEM"/>
    <property type="match status" value="1"/>
</dbReference>
<dbReference type="PROSITE" id="PS50887">
    <property type="entry name" value="GGDEF"/>
    <property type="match status" value="1"/>
</dbReference>
<dbReference type="GO" id="GO:0052621">
    <property type="term" value="F:diguanylate cyclase activity"/>
    <property type="evidence" value="ECO:0007669"/>
    <property type="project" value="UniProtKB-EC"/>
</dbReference>
<evidence type="ECO:0000313" key="4">
    <source>
        <dbReference type="EMBL" id="ADH86478.1"/>
    </source>
</evidence>
<dbReference type="OrthoDB" id="9759607at2"/>
<organism evidence="4 5">
    <name type="scientific">Desulfurivibrio alkaliphilus (strain DSM 19089 / UNIQEM U267 / AHT2)</name>
    <dbReference type="NCBI Taxonomy" id="589865"/>
    <lineage>
        <taxon>Bacteria</taxon>
        <taxon>Pseudomonadati</taxon>
        <taxon>Thermodesulfobacteriota</taxon>
        <taxon>Desulfobulbia</taxon>
        <taxon>Desulfobulbales</taxon>
        <taxon>Desulfobulbaceae</taxon>
        <taxon>Desulfurivibrio</taxon>
    </lineage>
</organism>
<dbReference type="GO" id="GO:0005886">
    <property type="term" value="C:plasma membrane"/>
    <property type="evidence" value="ECO:0007669"/>
    <property type="project" value="TreeGrafter"/>
</dbReference>
<dbReference type="InParanoid" id="D6Z4K3"/>
<dbReference type="InterPro" id="IPR000160">
    <property type="entry name" value="GGDEF_dom"/>
</dbReference>
<keyword evidence="5" id="KW-1185">Reference proteome</keyword>
<dbReference type="NCBIfam" id="TIGR00254">
    <property type="entry name" value="GGDEF"/>
    <property type="match status" value="1"/>
</dbReference>
<dbReference type="InterPro" id="IPR003018">
    <property type="entry name" value="GAF"/>
</dbReference>
<dbReference type="CDD" id="cd01949">
    <property type="entry name" value="GGDEF"/>
    <property type="match status" value="1"/>
</dbReference>
<dbReference type="eggNOG" id="COG2203">
    <property type="taxonomic scope" value="Bacteria"/>
</dbReference>
<dbReference type="HOGENOM" id="CLU_000445_11_24_7"/>
<feature type="domain" description="GGDEF" evidence="3">
    <location>
        <begin position="230"/>
        <end position="363"/>
    </location>
</feature>
<evidence type="ECO:0000259" key="3">
    <source>
        <dbReference type="PROSITE" id="PS50887"/>
    </source>
</evidence>
<dbReference type="SMART" id="SM00065">
    <property type="entry name" value="GAF"/>
    <property type="match status" value="1"/>
</dbReference>
<dbReference type="Pfam" id="PF00990">
    <property type="entry name" value="GGDEF"/>
    <property type="match status" value="1"/>
</dbReference>
<sequence>MNEPATSPLMGIDDTLFLSTRQESENLQDRLLKLYHLYSASKACCMAMKVSALLANIVALLKKTLEIEEFYLLLQNEENGSFEMWAADEQLMEIADELTFRAGTGLFASVIKNGKPLLVQNIDKDDIRFILYKKKLPDVSSLLSLPLLGATGQVFGLLNIHKKNGRCFDHKDELFLFSLAQNMALALERTRLLEKAQQEAMHDELTGIYNRRFLFDYAHKELCKNLRSNAAFSLMLLDIDHFKQINDNYGHLYGDQVLRDMATTLKFKIRQSDVLARYGGEEFAVLLPNTAANAAFNLGEKLRLEVEKKGITPPGKTQLEKMTVTVGLSSFPADSNSLDQLFSVADQRLYKGKSAGRNRTVAI</sequence>
<dbReference type="Pfam" id="PF13185">
    <property type="entry name" value="GAF_2"/>
    <property type="match status" value="1"/>
</dbReference>
<dbReference type="EMBL" id="CP001940">
    <property type="protein sequence ID" value="ADH86478.1"/>
    <property type="molecule type" value="Genomic_DNA"/>
</dbReference>
<dbReference type="SUPFAM" id="SSF55073">
    <property type="entry name" value="Nucleotide cyclase"/>
    <property type="match status" value="1"/>
</dbReference>
<dbReference type="FunFam" id="3.30.70.270:FF:000001">
    <property type="entry name" value="Diguanylate cyclase domain protein"/>
    <property type="match status" value="1"/>
</dbReference>
<dbReference type="GO" id="GO:1902201">
    <property type="term" value="P:negative regulation of bacterial-type flagellum-dependent cell motility"/>
    <property type="evidence" value="ECO:0007669"/>
    <property type="project" value="TreeGrafter"/>
</dbReference>
<dbReference type="eggNOG" id="COG3706">
    <property type="taxonomic scope" value="Bacteria"/>
</dbReference>
<accession>D6Z4K3</accession>
<gene>
    <name evidence="4" type="ordered locus">DaAHT2_1787</name>
</gene>
<protein>
    <recommendedName>
        <fullName evidence="1">diguanylate cyclase</fullName>
        <ecNumber evidence="1">2.7.7.65</ecNumber>
    </recommendedName>
</protein>
<evidence type="ECO:0000256" key="2">
    <source>
        <dbReference type="ARBA" id="ARBA00034247"/>
    </source>
</evidence>
<evidence type="ECO:0000313" key="5">
    <source>
        <dbReference type="Proteomes" id="UP000001508"/>
    </source>
</evidence>
<dbReference type="Gene3D" id="3.30.450.40">
    <property type="match status" value="1"/>
</dbReference>
<dbReference type="KEGG" id="dak:DaAHT2_1787"/>
<dbReference type="InterPro" id="IPR029016">
    <property type="entry name" value="GAF-like_dom_sf"/>
</dbReference>
<evidence type="ECO:0000256" key="1">
    <source>
        <dbReference type="ARBA" id="ARBA00012528"/>
    </source>
</evidence>
<name>D6Z4K3_DESAT</name>
<dbReference type="SUPFAM" id="SSF55781">
    <property type="entry name" value="GAF domain-like"/>
    <property type="match status" value="1"/>
</dbReference>
<dbReference type="EC" id="2.7.7.65" evidence="1"/>
<dbReference type="Gene3D" id="3.30.70.270">
    <property type="match status" value="1"/>
</dbReference>
<dbReference type="InterPro" id="IPR029787">
    <property type="entry name" value="Nucleotide_cyclase"/>
</dbReference>
<proteinExistence type="predicted"/>
<dbReference type="SMART" id="SM00267">
    <property type="entry name" value="GGDEF"/>
    <property type="match status" value="1"/>
</dbReference>
<dbReference type="STRING" id="589865.DaAHT2_1787"/>
<dbReference type="PANTHER" id="PTHR45138:SF9">
    <property type="entry name" value="DIGUANYLATE CYCLASE DGCM-RELATED"/>
    <property type="match status" value="1"/>
</dbReference>
<dbReference type="RefSeq" id="WP_013164001.1">
    <property type="nucleotide sequence ID" value="NC_014216.1"/>
</dbReference>
<comment type="catalytic activity">
    <reaction evidence="2">
        <text>2 GTP = 3',3'-c-di-GMP + 2 diphosphate</text>
        <dbReference type="Rhea" id="RHEA:24898"/>
        <dbReference type="ChEBI" id="CHEBI:33019"/>
        <dbReference type="ChEBI" id="CHEBI:37565"/>
        <dbReference type="ChEBI" id="CHEBI:58805"/>
        <dbReference type="EC" id="2.7.7.65"/>
    </reaction>
</comment>